<feature type="transmembrane region" description="Helical" evidence="9">
    <location>
        <begin position="86"/>
        <end position="106"/>
    </location>
</feature>
<dbReference type="FunFam" id="3.30.40.10:FF:000619">
    <property type="entry name" value="Putative E3 ubiquitin-protein ligase HERC1"/>
    <property type="match status" value="1"/>
</dbReference>
<name>A0A835MQE9_9ROSI</name>
<dbReference type="Proteomes" id="UP000657918">
    <property type="component" value="Chromosome 16"/>
</dbReference>
<dbReference type="SUPFAM" id="SSF50985">
    <property type="entry name" value="RCC1/BLIP-II"/>
    <property type="match status" value="1"/>
</dbReference>
<feature type="repeat" description="RCC1" evidence="6">
    <location>
        <begin position="637"/>
        <end position="688"/>
    </location>
</feature>
<keyword evidence="1" id="KW-0479">Metal-binding</keyword>
<dbReference type="GO" id="GO:0008270">
    <property type="term" value="F:zinc ion binding"/>
    <property type="evidence" value="ECO:0007669"/>
    <property type="project" value="UniProtKB-KW"/>
</dbReference>
<dbReference type="FunFam" id="2.130.10.30:FF:000031">
    <property type="entry name" value="PH, RCC1 and FYVE domains-containing protein 1"/>
    <property type="match status" value="1"/>
</dbReference>
<dbReference type="SUPFAM" id="SSF57903">
    <property type="entry name" value="FYVE/PHD zinc finger"/>
    <property type="match status" value="1"/>
</dbReference>
<reference evidence="13 14" key="1">
    <citation type="submission" date="2020-10" db="EMBL/GenBank/DDBJ databases">
        <title>Plant Genome Project.</title>
        <authorList>
            <person name="Zhang R.-G."/>
        </authorList>
    </citation>
    <scope>NUCLEOTIDE SEQUENCE [LARGE SCALE GENOMIC DNA]</scope>
    <source>
        <strain evidence="13">FAFU-HL-1</strain>
        <tissue evidence="13">Leaf</tissue>
    </source>
</reference>
<dbReference type="CDD" id="cd13365">
    <property type="entry name" value="PH_PLC_plant-like"/>
    <property type="match status" value="1"/>
</dbReference>
<dbReference type="Pfam" id="PF16457">
    <property type="entry name" value="PH_12"/>
    <property type="match status" value="1"/>
</dbReference>
<dbReference type="InterPro" id="IPR009091">
    <property type="entry name" value="RCC1/BLIP-II"/>
</dbReference>
<evidence type="ECO:0000256" key="7">
    <source>
        <dbReference type="SAM" id="Coils"/>
    </source>
</evidence>
<feature type="domain" description="BRX" evidence="12">
    <location>
        <begin position="1080"/>
        <end position="1136"/>
    </location>
</feature>
<dbReference type="InterPro" id="IPR011011">
    <property type="entry name" value="Znf_FYVE_PHD"/>
</dbReference>
<feature type="repeat" description="RCC1" evidence="6">
    <location>
        <begin position="533"/>
        <end position="584"/>
    </location>
</feature>
<evidence type="ECO:0000259" key="11">
    <source>
        <dbReference type="PROSITE" id="PS50178"/>
    </source>
</evidence>
<dbReference type="InterPro" id="IPR001849">
    <property type="entry name" value="PH_domain"/>
</dbReference>
<dbReference type="AlphaFoldDB" id="A0A835MQE9"/>
<feature type="domain" description="FYVE-type" evidence="11">
    <location>
        <begin position="693"/>
        <end position="755"/>
    </location>
</feature>
<organism evidence="13 14">
    <name type="scientific">Salix dunnii</name>
    <dbReference type="NCBI Taxonomy" id="1413687"/>
    <lineage>
        <taxon>Eukaryota</taxon>
        <taxon>Viridiplantae</taxon>
        <taxon>Streptophyta</taxon>
        <taxon>Embryophyta</taxon>
        <taxon>Tracheophyta</taxon>
        <taxon>Spermatophyta</taxon>
        <taxon>Magnoliopsida</taxon>
        <taxon>eudicotyledons</taxon>
        <taxon>Gunneridae</taxon>
        <taxon>Pentapetalae</taxon>
        <taxon>rosids</taxon>
        <taxon>fabids</taxon>
        <taxon>Malpighiales</taxon>
        <taxon>Salicaceae</taxon>
        <taxon>Saliceae</taxon>
        <taxon>Salix</taxon>
    </lineage>
</organism>
<feature type="compositionally biased region" description="Low complexity" evidence="8">
    <location>
        <begin position="866"/>
        <end position="875"/>
    </location>
</feature>
<feature type="compositionally biased region" description="Polar residues" evidence="8">
    <location>
        <begin position="1046"/>
        <end position="1055"/>
    </location>
</feature>
<dbReference type="SMART" id="SM00064">
    <property type="entry name" value="FYVE"/>
    <property type="match status" value="1"/>
</dbReference>
<feature type="repeat" description="RCC1" evidence="6">
    <location>
        <begin position="300"/>
        <end position="361"/>
    </location>
</feature>
<keyword evidence="9" id="KW-0472">Membrane</keyword>
<dbReference type="PROSITE" id="PS00626">
    <property type="entry name" value="RCC1_2"/>
    <property type="match status" value="3"/>
</dbReference>
<evidence type="ECO:0000313" key="13">
    <source>
        <dbReference type="EMBL" id="KAF9665798.1"/>
    </source>
</evidence>
<dbReference type="Gene3D" id="2.130.10.30">
    <property type="entry name" value="Regulator of chromosome condensation 1/beta-lactamase-inhibitor protein II"/>
    <property type="match status" value="2"/>
</dbReference>
<keyword evidence="14" id="KW-1185">Reference proteome</keyword>
<dbReference type="InterPro" id="IPR013083">
    <property type="entry name" value="Znf_RING/FYVE/PHD"/>
</dbReference>
<dbReference type="PANTHER" id="PTHR22870">
    <property type="entry name" value="REGULATOR OF CHROMOSOME CONDENSATION"/>
    <property type="match status" value="1"/>
</dbReference>
<dbReference type="InterPro" id="IPR017455">
    <property type="entry name" value="Znf_FYVE-rel"/>
</dbReference>
<evidence type="ECO:0000256" key="8">
    <source>
        <dbReference type="SAM" id="MobiDB-lite"/>
    </source>
</evidence>
<keyword evidence="9" id="KW-1133">Transmembrane helix</keyword>
<feature type="coiled-coil region" evidence="7">
    <location>
        <begin position="898"/>
        <end position="943"/>
    </location>
</feature>
<evidence type="ECO:0000256" key="2">
    <source>
        <dbReference type="ARBA" id="ARBA00022737"/>
    </source>
</evidence>
<dbReference type="Gene3D" id="3.30.40.10">
    <property type="entry name" value="Zinc/RING finger domain, C3HC4 (zinc finger)"/>
    <property type="match status" value="1"/>
</dbReference>
<feature type="region of interest" description="Disordered" evidence="8">
    <location>
        <begin position="866"/>
        <end position="893"/>
    </location>
</feature>
<dbReference type="InterPro" id="IPR013591">
    <property type="entry name" value="Brevis_radix_dom"/>
</dbReference>
<comment type="caution">
    <text evidence="13">The sequence shown here is derived from an EMBL/GenBank/DDBJ whole genome shotgun (WGS) entry which is preliminary data.</text>
</comment>
<evidence type="ECO:0000259" key="10">
    <source>
        <dbReference type="PROSITE" id="PS50003"/>
    </source>
</evidence>
<feature type="repeat" description="RCC1" evidence="6">
    <location>
        <begin position="469"/>
        <end position="520"/>
    </location>
</feature>
<dbReference type="OrthoDB" id="5981550at2759"/>
<evidence type="ECO:0000256" key="4">
    <source>
        <dbReference type="ARBA" id="ARBA00022833"/>
    </source>
</evidence>
<feature type="region of interest" description="Disordered" evidence="8">
    <location>
        <begin position="1046"/>
        <end position="1072"/>
    </location>
</feature>
<dbReference type="Pfam" id="PF13713">
    <property type="entry name" value="BRX_N"/>
    <property type="match status" value="1"/>
</dbReference>
<evidence type="ECO:0000256" key="3">
    <source>
        <dbReference type="ARBA" id="ARBA00022771"/>
    </source>
</evidence>
<dbReference type="PROSITE" id="PS50178">
    <property type="entry name" value="ZF_FYVE"/>
    <property type="match status" value="1"/>
</dbReference>
<gene>
    <name evidence="13" type="ORF">SADUNF_Sadunf16G0161100</name>
</gene>
<dbReference type="SUPFAM" id="SSF50729">
    <property type="entry name" value="PH domain-like"/>
    <property type="match status" value="1"/>
</dbReference>
<keyword evidence="7" id="KW-0175">Coiled coil</keyword>
<dbReference type="PROSITE" id="PS50012">
    <property type="entry name" value="RCC1_3"/>
    <property type="match status" value="7"/>
</dbReference>
<dbReference type="PANTHER" id="PTHR22870:SF437">
    <property type="entry name" value="REGULATOR OF CHROMOSOME CONDENSATION (RCC1) FAMILY WITH FYVE ZINC FINGER DOMAIN-CONTAINING PROTEIN"/>
    <property type="match status" value="1"/>
</dbReference>
<feature type="region of interest" description="Disordered" evidence="8">
    <location>
        <begin position="762"/>
        <end position="787"/>
    </location>
</feature>
<dbReference type="PRINTS" id="PR00633">
    <property type="entry name" value="RCCNDNSATION"/>
</dbReference>
<protein>
    <submittedName>
        <fullName evidence="13">Uncharacterized protein</fullName>
    </submittedName>
</protein>
<dbReference type="InterPro" id="IPR058923">
    <property type="entry name" value="RCC1-like_dom"/>
</dbReference>
<dbReference type="Pfam" id="PF08381">
    <property type="entry name" value="BRX"/>
    <property type="match status" value="1"/>
</dbReference>
<accession>A0A835MQE9</accession>
<feature type="repeat" description="RCC1" evidence="6">
    <location>
        <begin position="362"/>
        <end position="413"/>
    </location>
</feature>
<keyword evidence="3 5" id="KW-0863">Zinc-finger</keyword>
<dbReference type="Pfam" id="PF01363">
    <property type="entry name" value="FYVE"/>
    <property type="match status" value="1"/>
</dbReference>
<dbReference type="FunFam" id="2.130.10.30:FF:000028">
    <property type="entry name" value="PH, RCC1 and FYVE domains-containing protein 1"/>
    <property type="match status" value="1"/>
</dbReference>
<feature type="repeat" description="RCC1" evidence="6">
    <location>
        <begin position="585"/>
        <end position="636"/>
    </location>
</feature>
<dbReference type="EMBL" id="JADGMS010000016">
    <property type="protein sequence ID" value="KAF9665798.1"/>
    <property type="molecule type" value="Genomic_DNA"/>
</dbReference>
<keyword evidence="9" id="KW-0812">Transmembrane</keyword>
<keyword evidence="4" id="KW-0862">Zinc</keyword>
<dbReference type="Gene3D" id="2.30.29.30">
    <property type="entry name" value="Pleckstrin-homology domain (PH domain)/Phosphotyrosine-binding domain (PTB)"/>
    <property type="match status" value="1"/>
</dbReference>
<dbReference type="PROSITE" id="PS51514">
    <property type="entry name" value="BRX"/>
    <property type="match status" value="1"/>
</dbReference>
<dbReference type="InterPro" id="IPR011993">
    <property type="entry name" value="PH-like_dom_sf"/>
</dbReference>
<dbReference type="PROSITE" id="PS50003">
    <property type="entry name" value="PH_DOMAIN"/>
    <property type="match status" value="1"/>
</dbReference>
<proteinExistence type="predicted"/>
<keyword evidence="2" id="KW-0677">Repeat</keyword>
<evidence type="ECO:0000256" key="6">
    <source>
        <dbReference type="PROSITE-ProRule" id="PRU00235"/>
    </source>
</evidence>
<evidence type="ECO:0000313" key="14">
    <source>
        <dbReference type="Proteomes" id="UP000657918"/>
    </source>
</evidence>
<dbReference type="InterPro" id="IPR027988">
    <property type="entry name" value="BRX_N"/>
</dbReference>
<dbReference type="InterPro" id="IPR000408">
    <property type="entry name" value="Reg_chr_condens"/>
</dbReference>
<evidence type="ECO:0000256" key="1">
    <source>
        <dbReference type="ARBA" id="ARBA00022723"/>
    </source>
</evidence>
<feature type="compositionally biased region" description="Low complexity" evidence="8">
    <location>
        <begin position="763"/>
        <end position="777"/>
    </location>
</feature>
<feature type="repeat" description="RCC1" evidence="6">
    <location>
        <begin position="414"/>
        <end position="468"/>
    </location>
</feature>
<evidence type="ECO:0000259" key="12">
    <source>
        <dbReference type="PROSITE" id="PS51514"/>
    </source>
</evidence>
<sequence>MIRGDRMASDLCRTGPVERDNDQKAITALKKGAYLLKYGRRGKPKFCPFRLSNDESVLIWFSGKEEKHLKLSHVSKIISGQRTRPVNLLFVMMIPSSNVISMQLFVRIVQFFQPIFQRYPRPEKEYQSFSLIYNDNDRSLDLICKDKDEAEVWFSGLKALISRYHHRKWRTESRSDGILSEVNSPRTYTCRSSTLNSQFGSNDSLQKDADHLHIHSPDDSPPKNGLDKAFSDVILYAVPPKGFFPSDSAIGSVHSLSSGGSDSVHGHMKAVAMDAFRVSLSSAVSSSSQGSGHDDGEALGDVFIWGEGMGDGVLGGGTHRVGSFYGVKMDSLLPKALESAVVLDVQNIACGRQHAALVTKQGEIFSWGEESGGRLGHGVDSDVFHPKLIEALSNTNIEFVACGEYHTCAVTLSGDLYTWGDGTYNFGLLGHGNEVSHWVPKRVNGPLESIHVSSISCGPWHTAVVSSAGQLFTFGDGTFGVLGHGDRKSISLPREVESLKGLRTVQAACGVWHTAAVVEVMVGNSSSSNCSSGKLFTWGDGDKGRLGHGDKEAKLVPTCVAALVEPNFCQVACGLSLTIARTTSGHVYTMGSPVYGQLGNPQSDGKLPTRVEGKLSKCSVEEIACGAYHVAVLTSKTEVYTWGKGANGRLGHGDADDKNLPSLVEALKDKQVKSIACGTNFTAAICLHKWVSGVDQSMCSGCRLPFNFKRKRHNCYNCGLVYCHSCSSKKSLKASMAPNPNKAYRVCDNCYNKLRKAFETDASSQSSVSRRGSVNQGPSEFIDKDEKLDTRSRAQLARFSSMESLKQAESLSKRNKKFEFNSSRVSPVPNGGSQWGAFNIHKSFNPMFASSKKFFSASVPGSRIISRATSPISRRPSPPRSTTPTPTLGGLTSPKIVVDDAKRTNESLSQEVIKLRAQVENLAHKTQLQEVELERTAKQLKEAIVIAGEETAKCKAAKEVIKSLTAQVFSLPSGINPTFLYRKLKDMAERLPVGAVRSMKSPLFASFGSSPTSNDVSTIDRLNGQITCQEPDTSGFHSQLLSNVSSTTSNRSAGHNKQGHFEATNKNGSRTKEGELHHEAEWVEQDEPGVYITLTSLPGGVKDLKRVRFRCVVFMPVWLSKSYPHFYGQLDCIVSGYITGLTLLAAYCPYVSVSF</sequence>
<dbReference type="InterPro" id="IPR000306">
    <property type="entry name" value="Znf_FYVE"/>
</dbReference>
<evidence type="ECO:0000256" key="5">
    <source>
        <dbReference type="PROSITE-ProRule" id="PRU00091"/>
    </source>
</evidence>
<dbReference type="InterPro" id="IPR051210">
    <property type="entry name" value="Ub_ligase/GEF_domain"/>
</dbReference>
<dbReference type="Pfam" id="PF16627">
    <property type="entry name" value="BRX_assoc"/>
    <property type="match status" value="1"/>
</dbReference>
<evidence type="ECO:0000256" key="9">
    <source>
        <dbReference type="SAM" id="Phobius"/>
    </source>
</evidence>
<dbReference type="Pfam" id="PF25390">
    <property type="entry name" value="WD40_RLD"/>
    <property type="match status" value="1"/>
</dbReference>
<feature type="domain" description="PH" evidence="10">
    <location>
        <begin position="129"/>
        <end position="162"/>
    </location>
</feature>